<dbReference type="Gene3D" id="3.20.20.70">
    <property type="entry name" value="Aldolase class I"/>
    <property type="match status" value="1"/>
</dbReference>
<evidence type="ECO:0000256" key="3">
    <source>
        <dbReference type="ARBA" id="ARBA00022691"/>
    </source>
</evidence>
<dbReference type="SFLD" id="SFLDG01118">
    <property type="entry name" value="activating_enzymes__group_2"/>
    <property type="match status" value="1"/>
</dbReference>
<dbReference type="Proteomes" id="UP000190080">
    <property type="component" value="Unassembled WGS sequence"/>
</dbReference>
<dbReference type="InterPro" id="IPR058240">
    <property type="entry name" value="rSAM_sf"/>
</dbReference>
<evidence type="ECO:0000313" key="11">
    <source>
        <dbReference type="Proteomes" id="UP000190080"/>
    </source>
</evidence>
<comment type="caution">
    <text evidence="10">The sequence shown here is derived from an EMBL/GenBank/DDBJ whole genome shotgun (WGS) entry which is preliminary data.</text>
</comment>
<dbReference type="PROSITE" id="PS51918">
    <property type="entry name" value="RADICAL_SAM"/>
    <property type="match status" value="1"/>
</dbReference>
<keyword evidence="5" id="KW-0408">Iron</keyword>
<dbReference type="InterPro" id="IPR017900">
    <property type="entry name" value="4Fe4S_Fe_S_CS"/>
</dbReference>
<dbReference type="InterPro" id="IPR007197">
    <property type="entry name" value="rSAM"/>
</dbReference>
<evidence type="ECO:0000313" key="10">
    <source>
        <dbReference type="EMBL" id="OPJ60589.1"/>
    </source>
</evidence>
<dbReference type="OrthoDB" id="9782387at2"/>
<keyword evidence="2" id="KW-0004">4Fe-4S</keyword>
<dbReference type="GO" id="GO:0016491">
    <property type="term" value="F:oxidoreductase activity"/>
    <property type="evidence" value="ECO:0007669"/>
    <property type="project" value="UniProtKB-KW"/>
</dbReference>
<proteinExistence type="predicted"/>
<dbReference type="RefSeq" id="WP_079425436.1">
    <property type="nucleotide sequence ID" value="NZ_MZGV01000030.1"/>
</dbReference>
<dbReference type="PIRSF" id="PIRSF000371">
    <property type="entry name" value="PFL_act_enz"/>
    <property type="match status" value="1"/>
</dbReference>
<keyword evidence="4" id="KW-0479">Metal-binding</keyword>
<dbReference type="InterPro" id="IPR034457">
    <property type="entry name" value="Organic_radical-activating"/>
</dbReference>
<dbReference type="AlphaFoldDB" id="A0A1V4IL42"/>
<dbReference type="SUPFAM" id="SSF54862">
    <property type="entry name" value="4Fe-4S ferredoxins"/>
    <property type="match status" value="1"/>
</dbReference>
<dbReference type="InterPro" id="IPR012839">
    <property type="entry name" value="Organic_radical_activase"/>
</dbReference>
<name>A0A1V4IL42_9CLOT</name>
<gene>
    <name evidence="10" type="primary">bssD_1</name>
    <name evidence="10" type="ORF">CLORY_27650</name>
</gene>
<comment type="cofactor">
    <cofactor evidence="1">
        <name>[4Fe-4S] cluster</name>
        <dbReference type="ChEBI" id="CHEBI:49883"/>
    </cofactor>
</comment>
<keyword evidence="6" id="KW-0411">Iron-sulfur</keyword>
<dbReference type="InterPro" id="IPR040074">
    <property type="entry name" value="BssD/PflA/YjjW"/>
</dbReference>
<accession>A0A1V4IL42</accession>
<dbReference type="SFLD" id="SFLDS00029">
    <property type="entry name" value="Radical_SAM"/>
    <property type="match status" value="1"/>
</dbReference>
<sequence>MDGLISNIQRFSTHDGPGIRTTVFLKKCNLKCFWCHNPECLYSKLELQFFQNRCIKCMECLNLCNKAALEFDGTQITIDREKCDTCGKCIKVCPSNSLLISAKFMQSDELVEIIDRDKDFYRFSGGGITFSGGEPLLQKEFLIEVLMKCRKNAYHTAIESAFNVNWSIIERINELIDLFIIDIKTMDSAMHKYVTGSDNTLILSNIEKLDKLNKKIWIRCPIIPEINDTLKSVKEIAEFVKQLKNVEKVELIPFHKLAKNKYESLGMEYGASELESPSAEKMKILNQVVSDILS</sequence>
<keyword evidence="3" id="KW-0949">S-adenosyl-L-methionine</keyword>
<evidence type="ECO:0000256" key="4">
    <source>
        <dbReference type="ARBA" id="ARBA00022723"/>
    </source>
</evidence>
<dbReference type="PANTHER" id="PTHR30352">
    <property type="entry name" value="PYRUVATE FORMATE-LYASE-ACTIVATING ENZYME"/>
    <property type="match status" value="1"/>
</dbReference>
<evidence type="ECO:0000256" key="6">
    <source>
        <dbReference type="ARBA" id="ARBA00023014"/>
    </source>
</evidence>
<dbReference type="InterPro" id="IPR017896">
    <property type="entry name" value="4Fe4S_Fe-S-bd"/>
</dbReference>
<dbReference type="EC" id="1.97.1.-" evidence="10"/>
<dbReference type="EMBL" id="MZGV01000030">
    <property type="protein sequence ID" value="OPJ60589.1"/>
    <property type="molecule type" value="Genomic_DNA"/>
</dbReference>
<dbReference type="Pfam" id="PF12838">
    <property type="entry name" value="Fer4_7"/>
    <property type="match status" value="1"/>
</dbReference>
<keyword evidence="11" id="KW-1185">Reference proteome</keyword>
<dbReference type="PROSITE" id="PS51379">
    <property type="entry name" value="4FE4S_FER_2"/>
    <property type="match status" value="1"/>
</dbReference>
<feature type="domain" description="4Fe-4S ferredoxin-type" evidence="8">
    <location>
        <begin position="74"/>
        <end position="103"/>
    </location>
</feature>
<evidence type="ECO:0000256" key="5">
    <source>
        <dbReference type="ARBA" id="ARBA00023004"/>
    </source>
</evidence>
<evidence type="ECO:0000256" key="7">
    <source>
        <dbReference type="ARBA" id="ARBA00047365"/>
    </source>
</evidence>
<keyword evidence="10" id="KW-0560">Oxidoreductase</keyword>
<evidence type="ECO:0000256" key="1">
    <source>
        <dbReference type="ARBA" id="ARBA00001966"/>
    </source>
</evidence>
<dbReference type="Pfam" id="PF04055">
    <property type="entry name" value="Radical_SAM"/>
    <property type="match status" value="1"/>
</dbReference>
<dbReference type="Gene3D" id="3.30.70.20">
    <property type="match status" value="1"/>
</dbReference>
<evidence type="ECO:0000256" key="2">
    <source>
        <dbReference type="ARBA" id="ARBA00022485"/>
    </source>
</evidence>
<dbReference type="GO" id="GO:0051539">
    <property type="term" value="F:4 iron, 4 sulfur cluster binding"/>
    <property type="evidence" value="ECO:0007669"/>
    <property type="project" value="UniProtKB-KW"/>
</dbReference>
<protein>
    <submittedName>
        <fullName evidence="10">Benzylsuccinate synthase activating enzyme</fullName>
        <ecNumber evidence="10">1.97.1.-</ecNumber>
    </submittedName>
</protein>
<feature type="domain" description="Radical SAM core" evidence="9">
    <location>
        <begin position="14"/>
        <end position="294"/>
    </location>
</feature>
<comment type="catalytic activity">
    <reaction evidence="7">
        <text>glycyl-[protein] + reduced [flavodoxin] + S-adenosyl-L-methionine = glycin-2-yl radical-[protein] + semiquinone [flavodoxin] + 5'-deoxyadenosine + L-methionine + H(+)</text>
        <dbReference type="Rhea" id="RHEA:61976"/>
        <dbReference type="Rhea" id="RHEA-COMP:10622"/>
        <dbReference type="Rhea" id="RHEA-COMP:14480"/>
        <dbReference type="Rhea" id="RHEA-COMP:15993"/>
        <dbReference type="Rhea" id="RHEA-COMP:15994"/>
        <dbReference type="ChEBI" id="CHEBI:15378"/>
        <dbReference type="ChEBI" id="CHEBI:17319"/>
        <dbReference type="ChEBI" id="CHEBI:29947"/>
        <dbReference type="ChEBI" id="CHEBI:32722"/>
        <dbReference type="ChEBI" id="CHEBI:57618"/>
        <dbReference type="ChEBI" id="CHEBI:57844"/>
        <dbReference type="ChEBI" id="CHEBI:59789"/>
        <dbReference type="ChEBI" id="CHEBI:140311"/>
    </reaction>
</comment>
<dbReference type="PROSITE" id="PS00198">
    <property type="entry name" value="4FE4S_FER_1"/>
    <property type="match status" value="1"/>
</dbReference>
<evidence type="ECO:0000259" key="8">
    <source>
        <dbReference type="PROSITE" id="PS51379"/>
    </source>
</evidence>
<dbReference type="GO" id="GO:0046872">
    <property type="term" value="F:metal ion binding"/>
    <property type="evidence" value="ECO:0007669"/>
    <property type="project" value="UniProtKB-KW"/>
</dbReference>
<dbReference type="InterPro" id="IPR013785">
    <property type="entry name" value="Aldolase_TIM"/>
</dbReference>
<dbReference type="SUPFAM" id="SSF102114">
    <property type="entry name" value="Radical SAM enzymes"/>
    <property type="match status" value="1"/>
</dbReference>
<evidence type="ECO:0000259" key="9">
    <source>
        <dbReference type="PROSITE" id="PS51918"/>
    </source>
</evidence>
<dbReference type="NCBIfam" id="TIGR02494">
    <property type="entry name" value="PFLE_PFLC"/>
    <property type="match status" value="1"/>
</dbReference>
<dbReference type="SFLD" id="SFLDG01066">
    <property type="entry name" value="organic_radical-activating_enz"/>
    <property type="match status" value="1"/>
</dbReference>
<reference evidence="10 11" key="1">
    <citation type="submission" date="2017-03" db="EMBL/GenBank/DDBJ databases">
        <title>Genome sequence of Clostridium oryzae DSM 28571.</title>
        <authorList>
            <person name="Poehlein A."/>
            <person name="Daniel R."/>
        </authorList>
    </citation>
    <scope>NUCLEOTIDE SEQUENCE [LARGE SCALE GENOMIC DNA]</scope>
    <source>
        <strain evidence="10 11">DSM 28571</strain>
    </source>
</reference>
<dbReference type="STRING" id="1450648.CLORY_27650"/>
<organism evidence="10 11">
    <name type="scientific">Clostridium oryzae</name>
    <dbReference type="NCBI Taxonomy" id="1450648"/>
    <lineage>
        <taxon>Bacteria</taxon>
        <taxon>Bacillati</taxon>
        <taxon>Bacillota</taxon>
        <taxon>Clostridia</taxon>
        <taxon>Eubacteriales</taxon>
        <taxon>Clostridiaceae</taxon>
        <taxon>Clostridium</taxon>
    </lineage>
</organism>
<dbReference type="PANTHER" id="PTHR30352:SF4">
    <property type="entry name" value="PYRUVATE FORMATE-LYASE 2-ACTIVATING ENZYME"/>
    <property type="match status" value="1"/>
</dbReference>